<feature type="transmembrane region" description="Helical" evidence="1">
    <location>
        <begin position="48"/>
        <end position="69"/>
    </location>
</feature>
<gene>
    <name evidence="2" type="ORF">E3O42_06935</name>
</gene>
<dbReference type="PANTHER" id="PTHR36840">
    <property type="entry name" value="BLL5714 PROTEIN"/>
    <property type="match status" value="1"/>
</dbReference>
<dbReference type="RefSeq" id="WP_134453244.1">
    <property type="nucleotide sequence ID" value="NZ_SOFL01000023.1"/>
</dbReference>
<keyword evidence="1" id="KW-1133">Transmembrane helix</keyword>
<name>A0A4R8W6D8_9MICO</name>
<dbReference type="AlphaFoldDB" id="A0A4R8W6D8"/>
<reference evidence="2 3" key="1">
    <citation type="submission" date="2019-03" db="EMBL/GenBank/DDBJ databases">
        <title>Genomics of glacier-inhabiting Cryobacterium strains.</title>
        <authorList>
            <person name="Liu Q."/>
            <person name="Xin Y.-H."/>
        </authorList>
    </citation>
    <scope>NUCLEOTIDE SEQUENCE [LARGE SCALE GENOMIC DNA]</scope>
    <source>
        <strain evidence="2 3">RHLS22-1</strain>
    </source>
</reference>
<feature type="transmembrane region" description="Helical" evidence="1">
    <location>
        <begin position="333"/>
        <end position="350"/>
    </location>
</feature>
<accession>A0A4R8W6D8</accession>
<feature type="transmembrane region" description="Helical" evidence="1">
    <location>
        <begin position="108"/>
        <end position="126"/>
    </location>
</feature>
<dbReference type="EMBL" id="SOFL01000023">
    <property type="protein sequence ID" value="TFC03169.1"/>
    <property type="molecule type" value="Genomic_DNA"/>
</dbReference>
<sequence length="394" mass="42295">MSARDTDEAHRVASPLELLFDLTFVVAVAQLVVQLAHGIEGGHGSEEIGPFLMVFFAIWWAWMNFTWFASAYDTDDVPYRLLTMLQMGGVLVLAAGVPAAFAEQDFRAITLGYLIMRIGLVAQWLRAGFEHPQSRVTAWRYAAGVSLVQLGWLARLALPEQIGLLSFILFAALDLAVPLWAERTGMTFWHPHHISERYGLFTIIVLGESVLAATYGVQDALSEGGVSGDLVLVSAAALVTLFAIWWLYFLEPAGEGLSVKRSRSFLWGYGHYGVFAALAALGAGLEVAVAEAGHRLEVSPVALGYAVALPVGVFLVLLWAVHAVLMSRSQIRPVVILPAAALVLLVPLLAGATGVTVVVVLVATVCVLVVAITLADQARRSRSAVEAGQPLGTQ</sequence>
<organism evidence="2 3">
    <name type="scientific">Cryobacterium adonitolivorans</name>
    <dbReference type="NCBI Taxonomy" id="1259189"/>
    <lineage>
        <taxon>Bacteria</taxon>
        <taxon>Bacillati</taxon>
        <taxon>Actinomycetota</taxon>
        <taxon>Actinomycetes</taxon>
        <taxon>Micrococcales</taxon>
        <taxon>Microbacteriaceae</taxon>
        <taxon>Cryobacterium</taxon>
    </lineage>
</organism>
<evidence type="ECO:0000313" key="2">
    <source>
        <dbReference type="EMBL" id="TFC03169.1"/>
    </source>
</evidence>
<keyword evidence="1" id="KW-0812">Transmembrane</keyword>
<dbReference type="InterPro" id="IPR010640">
    <property type="entry name" value="Low_temperature_requirement_A"/>
</dbReference>
<proteinExistence type="predicted"/>
<feature type="transmembrane region" description="Helical" evidence="1">
    <location>
        <begin position="138"/>
        <end position="156"/>
    </location>
</feature>
<keyword evidence="3" id="KW-1185">Reference proteome</keyword>
<protein>
    <submittedName>
        <fullName evidence="2">Low temperature requirement protein A</fullName>
    </submittedName>
</protein>
<feature type="transmembrane region" description="Helical" evidence="1">
    <location>
        <begin position="200"/>
        <end position="218"/>
    </location>
</feature>
<feature type="transmembrane region" description="Helical" evidence="1">
    <location>
        <begin position="81"/>
        <end position="102"/>
    </location>
</feature>
<feature type="transmembrane region" description="Helical" evidence="1">
    <location>
        <begin position="269"/>
        <end position="290"/>
    </location>
</feature>
<feature type="transmembrane region" description="Helical" evidence="1">
    <location>
        <begin position="356"/>
        <end position="375"/>
    </location>
</feature>
<dbReference type="Proteomes" id="UP000297907">
    <property type="component" value="Unassembled WGS sequence"/>
</dbReference>
<feature type="transmembrane region" description="Helical" evidence="1">
    <location>
        <begin position="12"/>
        <end position="36"/>
    </location>
</feature>
<dbReference type="Pfam" id="PF06772">
    <property type="entry name" value="LtrA"/>
    <property type="match status" value="1"/>
</dbReference>
<evidence type="ECO:0000256" key="1">
    <source>
        <dbReference type="SAM" id="Phobius"/>
    </source>
</evidence>
<keyword evidence="1" id="KW-0472">Membrane</keyword>
<feature type="transmembrane region" description="Helical" evidence="1">
    <location>
        <begin position="230"/>
        <end position="249"/>
    </location>
</feature>
<evidence type="ECO:0000313" key="3">
    <source>
        <dbReference type="Proteomes" id="UP000297907"/>
    </source>
</evidence>
<dbReference type="PANTHER" id="PTHR36840:SF1">
    <property type="entry name" value="BLL5714 PROTEIN"/>
    <property type="match status" value="1"/>
</dbReference>
<feature type="transmembrane region" description="Helical" evidence="1">
    <location>
        <begin position="302"/>
        <end position="321"/>
    </location>
</feature>
<feature type="transmembrane region" description="Helical" evidence="1">
    <location>
        <begin position="162"/>
        <end position="180"/>
    </location>
</feature>
<dbReference type="OrthoDB" id="7698234at2"/>
<comment type="caution">
    <text evidence="2">The sequence shown here is derived from an EMBL/GenBank/DDBJ whole genome shotgun (WGS) entry which is preliminary data.</text>
</comment>